<dbReference type="GO" id="GO:0004497">
    <property type="term" value="F:monooxygenase activity"/>
    <property type="evidence" value="ECO:0007669"/>
    <property type="project" value="UniProtKB-KW"/>
</dbReference>
<dbReference type="SUPFAM" id="SSF48264">
    <property type="entry name" value="Cytochrome P450"/>
    <property type="match status" value="1"/>
</dbReference>
<evidence type="ECO:0000256" key="14">
    <source>
        <dbReference type="RuleBase" id="RU000461"/>
    </source>
</evidence>
<dbReference type="InterPro" id="IPR050121">
    <property type="entry name" value="Cytochrome_P450_monoxygenase"/>
</dbReference>
<keyword evidence="8" id="KW-1133">Transmembrane helix</keyword>
<evidence type="ECO:0000256" key="2">
    <source>
        <dbReference type="ARBA" id="ARBA00004370"/>
    </source>
</evidence>
<dbReference type="InterPro" id="IPR001128">
    <property type="entry name" value="Cyt_P450"/>
</dbReference>
<name>A0A8H6LZD7_9AGAR</name>
<dbReference type="Proteomes" id="UP000521943">
    <property type="component" value="Unassembled WGS sequence"/>
</dbReference>
<dbReference type="GO" id="GO:0005506">
    <property type="term" value="F:iron ion binding"/>
    <property type="evidence" value="ECO:0007669"/>
    <property type="project" value="InterPro"/>
</dbReference>
<comment type="cofactor">
    <cofactor evidence="1 13">
        <name>heme</name>
        <dbReference type="ChEBI" id="CHEBI:30413"/>
    </cofactor>
</comment>
<evidence type="ECO:0000256" key="8">
    <source>
        <dbReference type="ARBA" id="ARBA00022989"/>
    </source>
</evidence>
<comment type="caution">
    <text evidence="15">The sequence shown here is derived from an EMBL/GenBank/DDBJ whole genome shotgun (WGS) entry which is preliminary data.</text>
</comment>
<evidence type="ECO:0000313" key="15">
    <source>
        <dbReference type="EMBL" id="KAF6748565.1"/>
    </source>
</evidence>
<evidence type="ECO:0000256" key="12">
    <source>
        <dbReference type="ARBA" id="ARBA00023136"/>
    </source>
</evidence>
<keyword evidence="9 14" id="KW-0560">Oxidoreductase</keyword>
<dbReference type="GO" id="GO:0016020">
    <property type="term" value="C:membrane"/>
    <property type="evidence" value="ECO:0007669"/>
    <property type="project" value="UniProtKB-SubCell"/>
</dbReference>
<keyword evidence="11 14" id="KW-0503">Monooxygenase</keyword>
<reference evidence="15 16" key="1">
    <citation type="submission" date="2020-07" db="EMBL/GenBank/DDBJ databases">
        <title>Comparative genomics of pyrophilous fungi reveals a link between fire events and developmental genes.</title>
        <authorList>
            <consortium name="DOE Joint Genome Institute"/>
            <person name="Steindorff A.S."/>
            <person name="Carver A."/>
            <person name="Calhoun S."/>
            <person name="Stillman K."/>
            <person name="Liu H."/>
            <person name="Lipzen A."/>
            <person name="Pangilinan J."/>
            <person name="Labutti K."/>
            <person name="Bruns T.D."/>
            <person name="Grigoriev I.V."/>
        </authorList>
    </citation>
    <scope>NUCLEOTIDE SEQUENCE [LARGE SCALE GENOMIC DNA]</scope>
    <source>
        <strain evidence="15 16">CBS 144469</strain>
    </source>
</reference>
<evidence type="ECO:0000256" key="5">
    <source>
        <dbReference type="ARBA" id="ARBA00022617"/>
    </source>
</evidence>
<dbReference type="PROSITE" id="PS00086">
    <property type="entry name" value="CYTOCHROME_P450"/>
    <property type="match status" value="1"/>
</dbReference>
<keyword evidence="16" id="KW-1185">Reference proteome</keyword>
<evidence type="ECO:0000256" key="13">
    <source>
        <dbReference type="PIRSR" id="PIRSR602401-1"/>
    </source>
</evidence>
<dbReference type="Pfam" id="PF00067">
    <property type="entry name" value="p450"/>
    <property type="match status" value="1"/>
</dbReference>
<dbReference type="InterPro" id="IPR002401">
    <property type="entry name" value="Cyt_P450_E_grp-I"/>
</dbReference>
<sequence>MSSLIESFARHLTRTDVAAAALFVVLLASIVSRRASSRRVRTTKLNGPKGTNPIVGLFPTLLRSENPAALIEGWVKEFGPVFSLPTGLGRTNVTITDVKAASHFLARDTGVYHQTGLAKIFIENLFGRGLLWAEEDDHRRQRKALTPAFSVSATRSYLSVFYDSAYKIKSNWETLLDNGSRMVEVQSWMNHASLDDLGIAGFGHDFGALDGNDPEVIKIFEAFERPESSGWVSKVLFILGPAFPILQRLPARHNRTMKRIKSSMAAVADMILVPSGRKGSGAAGADQAKSIDKSIMGLLVKAETAPNGLSMSEEEVLAQNTLLFAGYETTSISLTWALIELSRHQDKQAALREEFAQFEGRDPTWEELSGLPYLNSITQEVLRLHPPLPNINRTATEDDVIPLSNPITTAAGETTTQLVVAKGTTVACPIAFINQSEELWGPDAKEFKPERWIEGADGKDGIGAGAKAIQGYHHLLTFSDGPRLCLGRNFAIGNFKATLSVLIRNFSFELPDGVVTKIGSHRGILARPKLEGQNGPKVPLIVKRIE</sequence>
<dbReference type="InterPro" id="IPR017972">
    <property type="entry name" value="Cyt_P450_CS"/>
</dbReference>
<keyword evidence="6" id="KW-0812">Transmembrane</keyword>
<keyword evidence="5 13" id="KW-0349">Heme</keyword>
<evidence type="ECO:0000256" key="9">
    <source>
        <dbReference type="ARBA" id="ARBA00023002"/>
    </source>
</evidence>
<dbReference type="InterPro" id="IPR036396">
    <property type="entry name" value="Cyt_P450_sf"/>
</dbReference>
<dbReference type="GO" id="GO:0016705">
    <property type="term" value="F:oxidoreductase activity, acting on paired donors, with incorporation or reduction of molecular oxygen"/>
    <property type="evidence" value="ECO:0007669"/>
    <property type="project" value="InterPro"/>
</dbReference>
<accession>A0A8H6LZD7</accession>
<keyword evidence="10 13" id="KW-0408">Iron</keyword>
<dbReference type="OrthoDB" id="1470350at2759"/>
<dbReference type="EMBL" id="JACGCI010000070">
    <property type="protein sequence ID" value="KAF6748565.1"/>
    <property type="molecule type" value="Genomic_DNA"/>
</dbReference>
<dbReference type="PRINTS" id="PR00385">
    <property type="entry name" value="P450"/>
</dbReference>
<keyword evidence="12" id="KW-0472">Membrane</keyword>
<dbReference type="PANTHER" id="PTHR24305">
    <property type="entry name" value="CYTOCHROME P450"/>
    <property type="match status" value="1"/>
</dbReference>
<evidence type="ECO:0000256" key="11">
    <source>
        <dbReference type="ARBA" id="ARBA00023033"/>
    </source>
</evidence>
<gene>
    <name evidence="15" type="ORF">DFP72DRAFT_916297</name>
</gene>
<comment type="similarity">
    <text evidence="4 14">Belongs to the cytochrome P450 family.</text>
</comment>
<evidence type="ECO:0000256" key="6">
    <source>
        <dbReference type="ARBA" id="ARBA00022692"/>
    </source>
</evidence>
<dbReference type="PANTHER" id="PTHR24305:SF166">
    <property type="entry name" value="CYTOCHROME P450 12A4, MITOCHONDRIAL-RELATED"/>
    <property type="match status" value="1"/>
</dbReference>
<dbReference type="GO" id="GO:0020037">
    <property type="term" value="F:heme binding"/>
    <property type="evidence" value="ECO:0007669"/>
    <property type="project" value="InterPro"/>
</dbReference>
<dbReference type="Gene3D" id="1.10.630.10">
    <property type="entry name" value="Cytochrome P450"/>
    <property type="match status" value="1"/>
</dbReference>
<evidence type="ECO:0000256" key="1">
    <source>
        <dbReference type="ARBA" id="ARBA00001971"/>
    </source>
</evidence>
<dbReference type="AlphaFoldDB" id="A0A8H6LZD7"/>
<evidence type="ECO:0000256" key="7">
    <source>
        <dbReference type="ARBA" id="ARBA00022723"/>
    </source>
</evidence>
<feature type="binding site" description="axial binding residue" evidence="13">
    <location>
        <position position="485"/>
    </location>
    <ligand>
        <name>heme</name>
        <dbReference type="ChEBI" id="CHEBI:30413"/>
    </ligand>
    <ligandPart>
        <name>Fe</name>
        <dbReference type="ChEBI" id="CHEBI:18248"/>
    </ligandPart>
</feature>
<protein>
    <submittedName>
        <fullName evidence="15">Cytochrome P450</fullName>
    </submittedName>
</protein>
<organism evidence="15 16">
    <name type="scientific">Ephemerocybe angulata</name>
    <dbReference type="NCBI Taxonomy" id="980116"/>
    <lineage>
        <taxon>Eukaryota</taxon>
        <taxon>Fungi</taxon>
        <taxon>Dikarya</taxon>
        <taxon>Basidiomycota</taxon>
        <taxon>Agaricomycotina</taxon>
        <taxon>Agaricomycetes</taxon>
        <taxon>Agaricomycetidae</taxon>
        <taxon>Agaricales</taxon>
        <taxon>Agaricineae</taxon>
        <taxon>Psathyrellaceae</taxon>
        <taxon>Ephemerocybe</taxon>
    </lineage>
</organism>
<comment type="pathway">
    <text evidence="3">Secondary metabolite biosynthesis; terpenoid biosynthesis.</text>
</comment>
<dbReference type="PRINTS" id="PR00463">
    <property type="entry name" value="EP450I"/>
</dbReference>
<proteinExistence type="inferred from homology"/>
<evidence type="ECO:0000256" key="3">
    <source>
        <dbReference type="ARBA" id="ARBA00004721"/>
    </source>
</evidence>
<evidence type="ECO:0000313" key="16">
    <source>
        <dbReference type="Proteomes" id="UP000521943"/>
    </source>
</evidence>
<comment type="subcellular location">
    <subcellularLocation>
        <location evidence="2">Membrane</location>
    </subcellularLocation>
</comment>
<evidence type="ECO:0000256" key="4">
    <source>
        <dbReference type="ARBA" id="ARBA00010617"/>
    </source>
</evidence>
<evidence type="ECO:0000256" key="10">
    <source>
        <dbReference type="ARBA" id="ARBA00023004"/>
    </source>
</evidence>
<keyword evidence="7 13" id="KW-0479">Metal-binding</keyword>